<proteinExistence type="predicted"/>
<gene>
    <name evidence="2" type="ORF">ABC974_06900</name>
</gene>
<comment type="caution">
    <text evidence="2">The sequence shown here is derived from an EMBL/GenBank/DDBJ whole genome shotgun (WGS) entry which is preliminary data.</text>
</comment>
<keyword evidence="3" id="KW-1185">Reference proteome</keyword>
<evidence type="ECO:0000313" key="2">
    <source>
        <dbReference type="EMBL" id="MEN2789344.1"/>
    </source>
</evidence>
<feature type="signal peptide" evidence="1">
    <location>
        <begin position="1"/>
        <end position="22"/>
    </location>
</feature>
<evidence type="ECO:0008006" key="4">
    <source>
        <dbReference type="Google" id="ProtNLM"/>
    </source>
</evidence>
<keyword evidence="1" id="KW-0732">Signal</keyword>
<evidence type="ECO:0000256" key="1">
    <source>
        <dbReference type="SAM" id="SignalP"/>
    </source>
</evidence>
<dbReference type="Proteomes" id="UP001419910">
    <property type="component" value="Unassembled WGS sequence"/>
</dbReference>
<organism evidence="2 3">
    <name type="scientific">Sphingomonas oligophenolica</name>
    <dbReference type="NCBI Taxonomy" id="301154"/>
    <lineage>
        <taxon>Bacteria</taxon>
        <taxon>Pseudomonadati</taxon>
        <taxon>Pseudomonadota</taxon>
        <taxon>Alphaproteobacteria</taxon>
        <taxon>Sphingomonadales</taxon>
        <taxon>Sphingomonadaceae</taxon>
        <taxon>Sphingomonas</taxon>
    </lineage>
</organism>
<sequence length="208" mass="22163">MKSFLFALSCSALAFAAPPCSAEEPSPGAKTVQLSKVILDTESRPVAGKLKGGTLCVFPSKIEAILPKQKKSEDYERYDQLFAEKMSALGFHVVTVSANLFADDSDKNKADLLIGAVVHPDTLNVCSSVNGEKGDVTLSIDWQIYDRATHTVVATLTTSGHGIQEKFSRVGLTGMWNRAFTEALNGLVEQGALQKYTGPVAPPSANGS</sequence>
<dbReference type="RefSeq" id="WP_343887354.1">
    <property type="nucleotide sequence ID" value="NZ_BAAAEH010000002.1"/>
</dbReference>
<evidence type="ECO:0000313" key="3">
    <source>
        <dbReference type="Proteomes" id="UP001419910"/>
    </source>
</evidence>
<name>A0ABU9Y0L0_9SPHN</name>
<protein>
    <recommendedName>
        <fullName evidence="4">ABC transporter substrate-binding protein</fullName>
    </recommendedName>
</protein>
<accession>A0ABU9Y0L0</accession>
<reference evidence="2 3" key="1">
    <citation type="submission" date="2024-05" db="EMBL/GenBank/DDBJ databases">
        <authorList>
            <person name="Liu Q."/>
            <person name="Xin Y.-H."/>
        </authorList>
    </citation>
    <scope>NUCLEOTIDE SEQUENCE [LARGE SCALE GENOMIC DNA]</scope>
    <source>
        <strain evidence="2 3">CGMCC 1.10181</strain>
    </source>
</reference>
<feature type="chain" id="PRO_5046474255" description="ABC transporter substrate-binding protein" evidence="1">
    <location>
        <begin position="23"/>
        <end position="208"/>
    </location>
</feature>
<dbReference type="EMBL" id="JBDIME010000004">
    <property type="protein sequence ID" value="MEN2789344.1"/>
    <property type="molecule type" value="Genomic_DNA"/>
</dbReference>